<dbReference type="AlphaFoldDB" id="M0EMZ5"/>
<comment type="caution">
    <text evidence="1">The sequence shown here is derived from an EMBL/GenBank/DDBJ whole genome shotgun (WGS) entry which is preliminary data.</text>
</comment>
<keyword evidence="2" id="KW-1185">Reference proteome</keyword>
<dbReference type="EMBL" id="AOJK01000011">
    <property type="protein sequence ID" value="ELZ47784.1"/>
    <property type="molecule type" value="Genomic_DNA"/>
</dbReference>
<organism evidence="1 2">
    <name type="scientific">Halorubrum californiense DSM 19288</name>
    <dbReference type="NCBI Taxonomy" id="1227465"/>
    <lineage>
        <taxon>Archaea</taxon>
        <taxon>Methanobacteriati</taxon>
        <taxon>Methanobacteriota</taxon>
        <taxon>Stenosarchaea group</taxon>
        <taxon>Halobacteria</taxon>
        <taxon>Halobacteriales</taxon>
        <taxon>Haloferacaceae</taxon>
        <taxon>Halorubrum</taxon>
    </lineage>
</organism>
<dbReference type="STRING" id="1227465.C463_02171"/>
<reference evidence="1 2" key="1">
    <citation type="journal article" date="2014" name="PLoS Genet.">
        <title>Phylogenetically driven sequencing of extremely halophilic archaea reveals strategies for static and dynamic osmo-response.</title>
        <authorList>
            <person name="Becker E.A."/>
            <person name="Seitzer P.M."/>
            <person name="Tritt A."/>
            <person name="Larsen D."/>
            <person name="Krusor M."/>
            <person name="Yao A.I."/>
            <person name="Wu D."/>
            <person name="Madern D."/>
            <person name="Eisen J.A."/>
            <person name="Darling A.E."/>
            <person name="Facciotti M.T."/>
        </authorList>
    </citation>
    <scope>NUCLEOTIDE SEQUENCE [LARGE SCALE GENOMIC DNA]</scope>
    <source>
        <strain evidence="1 2">DSM 19288</strain>
    </source>
</reference>
<gene>
    <name evidence="1" type="ORF">C463_02171</name>
</gene>
<evidence type="ECO:0000313" key="1">
    <source>
        <dbReference type="EMBL" id="ELZ47784.1"/>
    </source>
</evidence>
<dbReference type="PATRIC" id="fig|1227465.4.peg.425"/>
<proteinExistence type="predicted"/>
<evidence type="ECO:0000313" key="2">
    <source>
        <dbReference type="Proteomes" id="UP000011586"/>
    </source>
</evidence>
<name>M0EMZ5_9EURY</name>
<dbReference type="Proteomes" id="UP000011586">
    <property type="component" value="Unassembled WGS sequence"/>
</dbReference>
<dbReference type="RefSeq" id="WP_008440668.1">
    <property type="nucleotide sequence ID" value="NZ_AOJK01000011.1"/>
</dbReference>
<sequence>MVVGLGALATGSGAVFSSAAFSNSATSSADFRVVVEDNLILEAGGSFRNDNDAYLDNPSDSKFYGGNSNSLFSGESGLDGVEPDDLPAAWANDKTNSNLEVETAVQNLGTFEFSDFLQVTNEGTETAQVGIRFEEYGADVNGGPIAASDLIQAYEFYNKGGDGGKISTDGNPTGSVSNQSLSATTAVPAGATEQIGLKIDLTVGSISSNIADAAKPGTDDVFNGGGEYDTVHLVEKLRVGSDSTADDQ</sequence>
<accession>M0EMZ5</accession>
<protein>
    <submittedName>
        <fullName evidence="1">Uncharacterized protein</fullName>
    </submittedName>
</protein>